<evidence type="ECO:0000313" key="1">
    <source>
        <dbReference type="EMBL" id="KZN90136.1"/>
    </source>
</evidence>
<protein>
    <submittedName>
        <fullName evidence="1">Uncharacterized protein</fullName>
    </submittedName>
</protein>
<proteinExistence type="predicted"/>
<name>A0A167V870_PENCH</name>
<sequence length="155" mass="17283">MVNPIDTWFHTAVSCFSNSYQHQVQLEHRFATQEIAKMSKALTEFAQLAQNVKNAPSKFTGAAAEGSRLIPSRTKDALFQLRVDAGHYNDKTKHLNVNLQVNSQAKSPALKDWVKKSTTHGKLATASFDTTAEDKYAEYTRVLNELVKSGKQKLG</sequence>
<dbReference type="EMBL" id="CM002798">
    <property type="protein sequence ID" value="KZN90136.1"/>
    <property type="molecule type" value="Genomic_DNA"/>
</dbReference>
<gene>
    <name evidence="1" type="ORF">EN45_002470</name>
</gene>
<organism evidence="1">
    <name type="scientific">Penicillium chrysogenum</name>
    <name type="common">Penicillium notatum</name>
    <dbReference type="NCBI Taxonomy" id="5076"/>
    <lineage>
        <taxon>Eukaryota</taxon>
        <taxon>Fungi</taxon>
        <taxon>Dikarya</taxon>
        <taxon>Ascomycota</taxon>
        <taxon>Pezizomycotina</taxon>
        <taxon>Eurotiomycetes</taxon>
        <taxon>Eurotiomycetidae</taxon>
        <taxon>Eurotiales</taxon>
        <taxon>Aspergillaceae</taxon>
        <taxon>Penicillium</taxon>
        <taxon>Penicillium chrysogenum species complex</taxon>
    </lineage>
</organism>
<reference evidence="1" key="1">
    <citation type="journal article" date="2014" name="Genome Announc.">
        <title>Complete sequencing and chromosome-scale genome assembly of the industrial progenitor strain P2niaD18 from the penicillin producer Penicillium chrysogenum.</title>
        <authorList>
            <person name="Specht T."/>
            <person name="Dahlmann T.A."/>
            <person name="Zadra I."/>
            <person name="Kurnsteiner H."/>
            <person name="Kuck U."/>
        </authorList>
    </citation>
    <scope>NUCLEOTIDE SEQUENCE [LARGE SCALE GENOMIC DNA]</scope>
    <source>
        <strain evidence="1">P2niaD18</strain>
    </source>
</reference>
<accession>A0A167V870</accession>
<dbReference type="AlphaFoldDB" id="A0A167V870"/>
<dbReference type="PhylomeDB" id="A0A167V870"/>
<dbReference type="Proteomes" id="UP000076449">
    <property type="component" value="Chromosome I"/>
</dbReference>